<dbReference type="PANTHER" id="PTHR13696:SF52">
    <property type="entry name" value="PARA FAMILY PROTEIN CT_582"/>
    <property type="match status" value="1"/>
</dbReference>
<dbReference type="Pfam" id="PF01656">
    <property type="entry name" value="CbiA"/>
    <property type="match status" value="1"/>
</dbReference>
<gene>
    <name evidence="2" type="ORF">LG35_09645</name>
</gene>
<evidence type="ECO:0000259" key="1">
    <source>
        <dbReference type="Pfam" id="PF01656"/>
    </source>
</evidence>
<evidence type="ECO:0000313" key="3">
    <source>
        <dbReference type="Proteomes" id="UP000030889"/>
    </source>
</evidence>
<evidence type="ECO:0000313" key="2">
    <source>
        <dbReference type="EMBL" id="KHE40857.1"/>
    </source>
</evidence>
<sequence>MDKQPVFISIANQKGGIGKSTYTIFTASLLHYRMGYRVLVADCDYPQWSIARQRERDLDVMESSERLKQQMMTQYKQTGQKVWPVLETQPSSALADVSNYIRQEEVPDVVLVDFPGTIGTKGVLGLMACMDYLFVPVRADKTVLESSITFARTINEGIIARKSSPLKSVSMFWTMLDRRERTPLYEHYEQVIRHFGLSLMRSRLPMRSRFSRESDGNGGIFRSTLFAADRSFTVDSGMDDFLAELCAIAKLE</sequence>
<keyword evidence="3" id="KW-1185">Reference proteome</keyword>
<dbReference type="InterPro" id="IPR050678">
    <property type="entry name" value="DNA_Partitioning_ATPase"/>
</dbReference>
<proteinExistence type="predicted"/>
<dbReference type="RefSeq" id="WP_035474298.1">
    <property type="nucleotide sequence ID" value="NZ_JRGF01000019.1"/>
</dbReference>
<dbReference type="InterPro" id="IPR027417">
    <property type="entry name" value="P-loop_NTPase"/>
</dbReference>
<comment type="caution">
    <text evidence="2">The sequence shown here is derived from an EMBL/GenBank/DDBJ whole genome shotgun (WGS) entry which is preliminary data.</text>
</comment>
<dbReference type="Proteomes" id="UP000030889">
    <property type="component" value="Unassembled WGS sequence"/>
</dbReference>
<reference evidence="2 3" key="1">
    <citation type="submission" date="2014-09" db="EMBL/GenBank/DDBJ databases">
        <title>Alistipes sp. 627, sp. nov., a novel member of the family Rikenellaceae isolated from human faeces.</title>
        <authorList>
            <person name="Shkoporov A.N."/>
            <person name="Chaplin A.V."/>
            <person name="Motuzova O.V."/>
            <person name="Kafarskaia L.I."/>
            <person name="Khokhlova E.V."/>
            <person name="Efimov B.A."/>
        </authorList>
    </citation>
    <scope>NUCLEOTIDE SEQUENCE [LARGE SCALE GENOMIC DNA]</scope>
    <source>
        <strain evidence="2 3">627</strain>
    </source>
</reference>
<dbReference type="EMBL" id="JRGF01000019">
    <property type="protein sequence ID" value="KHE40857.1"/>
    <property type="molecule type" value="Genomic_DNA"/>
</dbReference>
<dbReference type="InterPro" id="IPR002586">
    <property type="entry name" value="CobQ/CobB/MinD/ParA_Nub-bd_dom"/>
</dbReference>
<dbReference type="SUPFAM" id="SSF52540">
    <property type="entry name" value="P-loop containing nucleoside triphosphate hydrolases"/>
    <property type="match status" value="1"/>
</dbReference>
<accession>A0ABR4YGZ9</accession>
<protein>
    <recommendedName>
        <fullName evidence="1">CobQ/CobB/MinD/ParA nucleotide binding domain-containing protein</fullName>
    </recommendedName>
</protein>
<dbReference type="PANTHER" id="PTHR13696">
    <property type="entry name" value="P-LOOP CONTAINING NUCLEOSIDE TRIPHOSPHATE HYDROLASE"/>
    <property type="match status" value="1"/>
</dbReference>
<feature type="domain" description="CobQ/CobB/MinD/ParA nucleotide binding" evidence="1">
    <location>
        <begin position="8"/>
        <end position="212"/>
    </location>
</feature>
<dbReference type="Gene3D" id="3.40.50.300">
    <property type="entry name" value="P-loop containing nucleotide triphosphate hydrolases"/>
    <property type="match status" value="1"/>
</dbReference>
<name>A0ABR4YGZ9_9BACT</name>
<dbReference type="CDD" id="cd02042">
    <property type="entry name" value="ParAB_family"/>
    <property type="match status" value="1"/>
</dbReference>
<organism evidence="2 3">
    <name type="scientific">Alistipes inops</name>
    <dbReference type="NCBI Taxonomy" id="1501391"/>
    <lineage>
        <taxon>Bacteria</taxon>
        <taxon>Pseudomonadati</taxon>
        <taxon>Bacteroidota</taxon>
        <taxon>Bacteroidia</taxon>
        <taxon>Bacteroidales</taxon>
        <taxon>Rikenellaceae</taxon>
        <taxon>Alistipes</taxon>
    </lineage>
</organism>